<reference evidence="1 2" key="1">
    <citation type="submission" date="2019-04" db="EMBL/GenBank/DDBJ databases">
        <title>Genome sequencing of Clostridium botulinum Groups I-IV and Clostridium butyricum.</title>
        <authorList>
            <person name="Brunt J."/>
            <person name="Van Vliet A.H.M."/>
            <person name="Stringer S.C."/>
            <person name="Carter A.T."/>
            <person name="Peck M.W."/>
        </authorList>
    </citation>
    <scope>NUCLEOTIDE SEQUENCE [LARGE SCALE GENOMIC DNA]</scope>
    <source>
        <strain evidence="1 2">IFR 18/054</strain>
    </source>
</reference>
<dbReference type="InterPro" id="IPR003607">
    <property type="entry name" value="HD/PDEase_dom"/>
</dbReference>
<sequence>MLYRVKQFMLGILSYFKNDNIDFINKYLNKKEKDLFMKLSKPDRLHSFKVCKEAILMGKDYDTVDEFKIAKCALLHDIGKIEISLNIIEKGVVVIINKVTKGNFLKYNKYSRMTKYYNHPAIGKRLLEGISFEDEEILYCIENHHKNLDIIEDNLYLKILNICDSRN</sequence>
<dbReference type="Gene3D" id="1.10.3210.10">
    <property type="entry name" value="Hypothetical protein af1432"/>
    <property type="match status" value="1"/>
</dbReference>
<organism evidence="1 2">
    <name type="scientific">Clostridium botulinum</name>
    <dbReference type="NCBI Taxonomy" id="1491"/>
    <lineage>
        <taxon>Bacteria</taxon>
        <taxon>Bacillati</taxon>
        <taxon>Bacillota</taxon>
        <taxon>Clostridia</taxon>
        <taxon>Eubacteriales</taxon>
        <taxon>Clostridiaceae</taxon>
        <taxon>Clostridium</taxon>
    </lineage>
</organism>
<dbReference type="EMBL" id="SWND01000022">
    <property type="protein sequence ID" value="NFF03714.1"/>
    <property type="molecule type" value="Genomic_DNA"/>
</dbReference>
<dbReference type="InterPro" id="IPR006675">
    <property type="entry name" value="HDIG_dom"/>
</dbReference>
<name>A0A0M0A5D3_CLOBO</name>
<dbReference type="NCBIfam" id="TIGR00277">
    <property type="entry name" value="HDIG"/>
    <property type="match status" value="1"/>
</dbReference>
<accession>A0A0M0A5D3</accession>
<gene>
    <name evidence="1" type="ORF">FCV25_18760</name>
</gene>
<comment type="caution">
    <text evidence="1">The sequence shown here is derived from an EMBL/GenBank/DDBJ whole genome shotgun (WGS) entry which is preliminary data.</text>
</comment>
<evidence type="ECO:0000313" key="2">
    <source>
        <dbReference type="Proteomes" id="UP000472521"/>
    </source>
</evidence>
<dbReference type="InterPro" id="IPR006674">
    <property type="entry name" value="HD_domain"/>
</dbReference>
<evidence type="ECO:0000313" key="1">
    <source>
        <dbReference type="EMBL" id="NFF03714.1"/>
    </source>
</evidence>
<dbReference type="SUPFAM" id="SSF109604">
    <property type="entry name" value="HD-domain/PDEase-like"/>
    <property type="match status" value="1"/>
</dbReference>
<dbReference type="Pfam" id="PF01966">
    <property type="entry name" value="HD"/>
    <property type="match status" value="1"/>
</dbReference>
<protein>
    <submittedName>
        <fullName evidence="1">HD domain-containing protein</fullName>
    </submittedName>
</protein>
<dbReference type="Proteomes" id="UP000472521">
    <property type="component" value="Unassembled WGS sequence"/>
</dbReference>
<dbReference type="CDD" id="cd00077">
    <property type="entry name" value="HDc"/>
    <property type="match status" value="1"/>
</dbReference>
<proteinExistence type="predicted"/>
<dbReference type="AlphaFoldDB" id="A0A0M0A5D3"/>